<organism evidence="1 2">
    <name type="scientific">Pythium insidiosum</name>
    <name type="common">Pythiosis disease agent</name>
    <dbReference type="NCBI Taxonomy" id="114742"/>
    <lineage>
        <taxon>Eukaryota</taxon>
        <taxon>Sar</taxon>
        <taxon>Stramenopiles</taxon>
        <taxon>Oomycota</taxon>
        <taxon>Peronosporomycetes</taxon>
        <taxon>Pythiales</taxon>
        <taxon>Pythiaceae</taxon>
        <taxon>Pythium</taxon>
    </lineage>
</organism>
<dbReference type="GO" id="GO:0042262">
    <property type="term" value="P:DNA protection"/>
    <property type="evidence" value="ECO:0007669"/>
    <property type="project" value="TreeGrafter"/>
</dbReference>
<protein>
    <recommendedName>
        <fullName evidence="3">dCTP pyrophosphatase 1</fullName>
    </recommendedName>
</protein>
<dbReference type="SUPFAM" id="SSF101386">
    <property type="entry name" value="all-alpha NTP pyrophosphatases"/>
    <property type="match status" value="1"/>
</dbReference>
<dbReference type="AlphaFoldDB" id="A0AAD5Q6F9"/>
<name>A0AAD5Q6F9_PYTIN</name>
<dbReference type="PANTHER" id="PTHR46523:SF1">
    <property type="entry name" value="DCTP PYROPHOSPHATASE 1"/>
    <property type="match status" value="1"/>
</dbReference>
<dbReference type="CDD" id="cd11537">
    <property type="entry name" value="NTP-PPase_RS21-C6_like"/>
    <property type="match status" value="1"/>
</dbReference>
<evidence type="ECO:0008006" key="3">
    <source>
        <dbReference type="Google" id="ProtNLM"/>
    </source>
</evidence>
<dbReference type="Gene3D" id="1.10.287.1080">
    <property type="entry name" value="MazG-like"/>
    <property type="match status" value="1"/>
</dbReference>
<proteinExistence type="predicted"/>
<dbReference type="GO" id="GO:0006253">
    <property type="term" value="P:dCTP catabolic process"/>
    <property type="evidence" value="ECO:0007669"/>
    <property type="project" value="TreeGrafter"/>
</dbReference>
<accession>A0AAD5Q6F9</accession>
<evidence type="ECO:0000313" key="2">
    <source>
        <dbReference type="Proteomes" id="UP001209570"/>
    </source>
</evidence>
<dbReference type="InterPro" id="IPR025984">
    <property type="entry name" value="DCTPP"/>
</dbReference>
<comment type="caution">
    <text evidence="1">The sequence shown here is derived from an EMBL/GenBank/DDBJ whole genome shotgun (WGS) entry which is preliminary data.</text>
</comment>
<dbReference type="GO" id="GO:0005829">
    <property type="term" value="C:cytosol"/>
    <property type="evidence" value="ECO:0007669"/>
    <property type="project" value="TreeGrafter"/>
</dbReference>
<dbReference type="GO" id="GO:0047840">
    <property type="term" value="F:dCTP diphosphatase activity"/>
    <property type="evidence" value="ECO:0007669"/>
    <property type="project" value="TreeGrafter"/>
</dbReference>
<dbReference type="PANTHER" id="PTHR46523">
    <property type="entry name" value="DCTP PYROPHOSPHATASE 1"/>
    <property type="match status" value="1"/>
</dbReference>
<gene>
    <name evidence="1" type="ORF">P43SY_003679</name>
</gene>
<keyword evidence="2" id="KW-1185">Reference proteome</keyword>
<dbReference type="Pfam" id="PF12643">
    <property type="entry name" value="MazG-like"/>
    <property type="match status" value="1"/>
</dbReference>
<reference evidence="1" key="1">
    <citation type="submission" date="2021-12" db="EMBL/GenBank/DDBJ databases">
        <title>Prjna785345.</title>
        <authorList>
            <person name="Rujirawat T."/>
            <person name="Krajaejun T."/>
        </authorList>
    </citation>
    <scope>NUCLEOTIDE SEQUENCE</scope>
    <source>
        <strain evidence="1">Pi057C3</strain>
    </source>
</reference>
<dbReference type="EMBL" id="JAKCXM010000474">
    <property type="protein sequence ID" value="KAJ0393660.1"/>
    <property type="molecule type" value="Genomic_DNA"/>
</dbReference>
<evidence type="ECO:0000313" key="1">
    <source>
        <dbReference type="EMBL" id="KAJ0393660.1"/>
    </source>
</evidence>
<dbReference type="Proteomes" id="UP001209570">
    <property type="component" value="Unassembled WGS sequence"/>
</dbReference>
<dbReference type="InterPro" id="IPR052555">
    <property type="entry name" value="dCTP_Pyrophosphatase"/>
</dbReference>
<sequence length="447" mass="48320">MDGLEMKSDLAVAMEHAHDHSDVVGDEAVAAAAAAAAAAAVGADPSGGAAASSEPPLFDEFYEDWAAFDQAVATAIEKHHPIRKRSSLTFEVYNRTVSKGRHDRRPIAEFLSKTFKCTHGIKFRSRGTGKRLRHKLRDIGCPFHIYASAIEYGAGYRVKVRTHDKHNHPIGPDAMKHIGALQDADYDLVQDGDAEDMASPTHGDLDHHVHGHAAYGHDGSADAALSHAVHGSLHHHANAADILDASVHDSESLLDSSIDSHIGEFTSAAVTSDAQAVAVATQVEAQAAAAVAAAAAAVSSPVVIPQTAPPASLATSTFEESTTLEGLRRKIAHFASEREWDQFHTPRNLVLALAGEMGELCECFQWKGDDKPVDQWTPEERTHLGEEMSDVMIYLIRLADKCNIDLPAAIHDKMIKNANKYPADMVKGSSKKYNEYKRARIDKEATL</sequence>